<dbReference type="EMBL" id="JAUKUD010000006">
    <property type="protein sequence ID" value="KAK0740058.1"/>
    <property type="molecule type" value="Genomic_DNA"/>
</dbReference>
<keyword evidence="3" id="KW-1185">Reference proteome</keyword>
<organism evidence="2 3">
    <name type="scientific">Schizothecium vesticola</name>
    <dbReference type="NCBI Taxonomy" id="314040"/>
    <lineage>
        <taxon>Eukaryota</taxon>
        <taxon>Fungi</taxon>
        <taxon>Dikarya</taxon>
        <taxon>Ascomycota</taxon>
        <taxon>Pezizomycotina</taxon>
        <taxon>Sordariomycetes</taxon>
        <taxon>Sordariomycetidae</taxon>
        <taxon>Sordariales</taxon>
        <taxon>Schizotheciaceae</taxon>
        <taxon>Schizothecium</taxon>
    </lineage>
</organism>
<feature type="compositionally biased region" description="Polar residues" evidence="1">
    <location>
        <begin position="1"/>
        <end position="13"/>
    </location>
</feature>
<comment type="caution">
    <text evidence="2">The sequence shown here is derived from an EMBL/GenBank/DDBJ whole genome shotgun (WGS) entry which is preliminary data.</text>
</comment>
<gene>
    <name evidence="2" type="ORF">B0T18DRAFT_392955</name>
</gene>
<proteinExistence type="predicted"/>
<dbReference type="Proteomes" id="UP001172155">
    <property type="component" value="Unassembled WGS sequence"/>
</dbReference>
<evidence type="ECO:0000256" key="1">
    <source>
        <dbReference type="SAM" id="MobiDB-lite"/>
    </source>
</evidence>
<protein>
    <submittedName>
        <fullName evidence="2">Uncharacterized protein</fullName>
    </submittedName>
</protein>
<name>A0AA40EIV1_9PEZI</name>
<accession>A0AA40EIV1</accession>
<evidence type="ECO:0000313" key="2">
    <source>
        <dbReference type="EMBL" id="KAK0740058.1"/>
    </source>
</evidence>
<feature type="region of interest" description="Disordered" evidence="1">
    <location>
        <begin position="1"/>
        <end position="26"/>
    </location>
</feature>
<reference evidence="2" key="1">
    <citation type="submission" date="2023-06" db="EMBL/GenBank/DDBJ databases">
        <title>Genome-scale phylogeny and comparative genomics of the fungal order Sordariales.</title>
        <authorList>
            <consortium name="Lawrence Berkeley National Laboratory"/>
            <person name="Hensen N."/>
            <person name="Bonometti L."/>
            <person name="Westerberg I."/>
            <person name="Brannstrom I.O."/>
            <person name="Guillou S."/>
            <person name="Cros-Aarteil S."/>
            <person name="Calhoun S."/>
            <person name="Haridas S."/>
            <person name="Kuo A."/>
            <person name="Mondo S."/>
            <person name="Pangilinan J."/>
            <person name="Riley R."/>
            <person name="LaButti K."/>
            <person name="Andreopoulos B."/>
            <person name="Lipzen A."/>
            <person name="Chen C."/>
            <person name="Yanf M."/>
            <person name="Daum C."/>
            <person name="Ng V."/>
            <person name="Clum A."/>
            <person name="Steindorff A."/>
            <person name="Ohm R."/>
            <person name="Martin F."/>
            <person name="Silar P."/>
            <person name="Natvig D."/>
            <person name="Lalanne C."/>
            <person name="Gautier V."/>
            <person name="Ament-velasquez S.L."/>
            <person name="Kruys A."/>
            <person name="Hutchinson M.I."/>
            <person name="Powell A.J."/>
            <person name="Barry K."/>
            <person name="Miller A.N."/>
            <person name="Grigoriev I.V."/>
            <person name="Debuchy R."/>
            <person name="Gladieux P."/>
            <person name="Thoren M.H."/>
            <person name="Johannesson H."/>
        </authorList>
    </citation>
    <scope>NUCLEOTIDE SEQUENCE</scope>
    <source>
        <strain evidence="2">SMH3187-1</strain>
    </source>
</reference>
<dbReference type="AlphaFoldDB" id="A0AA40EIV1"/>
<sequence length="181" mass="19254">MSSHSVSHSTLFPDSQAPPPSYSEAAVSPTITVQAPTIKCPTSPSSIGASRSLVTNLSTPDDPYAFLSTFDTVFVIDDSGSMAGHSWREGNSLSQYESLSVSKAAQPPSRRFCMPRSHVAARIARGEYSVAGDGSCRSSLDRVPDVGPPPPPDYMMDNTNNLYHSAWLEGGLPGATNTSRF</sequence>
<evidence type="ECO:0000313" key="3">
    <source>
        <dbReference type="Proteomes" id="UP001172155"/>
    </source>
</evidence>